<dbReference type="PANTHER" id="PTHR13914:SF0">
    <property type="entry name" value="PROLINE DEHYDROGENASE 1, MITOCHONDRIAL"/>
    <property type="match status" value="1"/>
</dbReference>
<dbReference type="RefSeq" id="XP_028473709.1">
    <property type="nucleotide sequence ID" value="XM_028618031.1"/>
</dbReference>
<keyword evidence="3 5" id="KW-0560">Oxidoreductase</keyword>
<dbReference type="EC" id="1.5.5.2" evidence="2 5"/>
<dbReference type="SUPFAM" id="SSF51730">
    <property type="entry name" value="FAD-linked oxidoreductase"/>
    <property type="match status" value="1"/>
</dbReference>
<dbReference type="GO" id="GO:0010133">
    <property type="term" value="P:L-proline catabolic process to L-glutamate"/>
    <property type="evidence" value="ECO:0007669"/>
    <property type="project" value="TreeGrafter"/>
</dbReference>
<evidence type="ECO:0000259" key="6">
    <source>
        <dbReference type="Pfam" id="PF01619"/>
    </source>
</evidence>
<dbReference type="STRING" id="105984.A0A427XIA7"/>
<dbReference type="InterPro" id="IPR015659">
    <property type="entry name" value="Proline_oxidase"/>
</dbReference>
<dbReference type="Proteomes" id="UP000279236">
    <property type="component" value="Unassembled WGS sequence"/>
</dbReference>
<comment type="cofactor">
    <cofactor evidence="5">
        <name>FAD</name>
        <dbReference type="ChEBI" id="CHEBI:57692"/>
    </cofactor>
</comment>
<dbReference type="InterPro" id="IPR002872">
    <property type="entry name" value="Proline_DH_dom"/>
</dbReference>
<dbReference type="GeneID" id="39586832"/>
<dbReference type="GO" id="GO:0005739">
    <property type="term" value="C:mitochondrion"/>
    <property type="evidence" value="ECO:0007669"/>
    <property type="project" value="TreeGrafter"/>
</dbReference>
<dbReference type="GO" id="GO:0004657">
    <property type="term" value="F:proline dehydrogenase activity"/>
    <property type="evidence" value="ECO:0007669"/>
    <property type="project" value="UniProtKB-EC"/>
</dbReference>
<dbReference type="EMBL" id="RSCE01000012">
    <property type="protein sequence ID" value="RSH78562.1"/>
    <property type="molecule type" value="Genomic_DNA"/>
</dbReference>
<evidence type="ECO:0000313" key="7">
    <source>
        <dbReference type="EMBL" id="RSH78562.1"/>
    </source>
</evidence>
<comment type="catalytic activity">
    <reaction evidence="5">
        <text>L-proline + a quinone = (S)-1-pyrroline-5-carboxylate + a quinol + H(+)</text>
        <dbReference type="Rhea" id="RHEA:23784"/>
        <dbReference type="ChEBI" id="CHEBI:15378"/>
        <dbReference type="ChEBI" id="CHEBI:17388"/>
        <dbReference type="ChEBI" id="CHEBI:24646"/>
        <dbReference type="ChEBI" id="CHEBI:60039"/>
        <dbReference type="ChEBI" id="CHEBI:132124"/>
        <dbReference type="EC" id="1.5.5.2"/>
    </reaction>
</comment>
<gene>
    <name evidence="7" type="ORF">EHS24_002289</name>
</gene>
<keyword evidence="8" id="KW-1185">Reference proteome</keyword>
<evidence type="ECO:0000313" key="8">
    <source>
        <dbReference type="Proteomes" id="UP000279236"/>
    </source>
</evidence>
<dbReference type="PANTHER" id="PTHR13914">
    <property type="entry name" value="PROLINE OXIDASE"/>
    <property type="match status" value="1"/>
</dbReference>
<evidence type="ECO:0000256" key="4">
    <source>
        <dbReference type="ARBA" id="ARBA00023062"/>
    </source>
</evidence>
<evidence type="ECO:0000256" key="5">
    <source>
        <dbReference type="RuleBase" id="RU364054"/>
    </source>
</evidence>
<dbReference type="InterPro" id="IPR029041">
    <property type="entry name" value="FAD-linked_oxidoreductase-like"/>
</dbReference>
<name>A0A427XIA7_9TREE</name>
<organism evidence="7 8">
    <name type="scientific">Apiotrichum porosum</name>
    <dbReference type="NCBI Taxonomy" id="105984"/>
    <lineage>
        <taxon>Eukaryota</taxon>
        <taxon>Fungi</taxon>
        <taxon>Dikarya</taxon>
        <taxon>Basidiomycota</taxon>
        <taxon>Agaricomycotina</taxon>
        <taxon>Tremellomycetes</taxon>
        <taxon>Trichosporonales</taxon>
        <taxon>Trichosporonaceae</taxon>
        <taxon>Apiotrichum</taxon>
    </lineage>
</organism>
<dbReference type="AlphaFoldDB" id="A0A427XIA7"/>
<keyword evidence="5" id="KW-0285">Flavoprotein</keyword>
<keyword evidence="5" id="KW-0274">FAD</keyword>
<keyword evidence="4 5" id="KW-0642">Proline metabolism</keyword>
<dbReference type="Gene3D" id="3.20.20.220">
    <property type="match status" value="1"/>
</dbReference>
<evidence type="ECO:0000256" key="1">
    <source>
        <dbReference type="ARBA" id="ARBA00005869"/>
    </source>
</evidence>
<dbReference type="OrthoDB" id="5464at2759"/>
<reference evidence="7 8" key="1">
    <citation type="submission" date="2018-11" db="EMBL/GenBank/DDBJ databases">
        <title>Genome sequence of Apiotrichum porosum DSM 27194.</title>
        <authorList>
            <person name="Aliyu H."/>
            <person name="Gorte O."/>
            <person name="Ochsenreither K."/>
        </authorList>
    </citation>
    <scope>NUCLEOTIDE SEQUENCE [LARGE SCALE GENOMIC DNA]</scope>
    <source>
        <strain evidence="7 8">DSM 27194</strain>
    </source>
</reference>
<comment type="caution">
    <text evidence="7">The sequence shown here is derived from an EMBL/GenBank/DDBJ whole genome shotgun (WGS) entry which is preliminary data.</text>
</comment>
<sequence length="584" mass="62441">MLLRPSLRVGALGARSLPRRPVVRSISTTADASSAPPRSSRLGLLALVPVALAGAVLVSPSSDPEPQTNIAALPTSALLRSYFVYTACSWPRLIDAAPGLLHAFTHSPAPGLKAITEAVVRRTFFAQFVAGEDLPECINAMNDLHAQNIGGVLNYSAESEAGDGLAEAHHAAQAHNWAECESAIEALGEFERHLSLTGGFTGTSSFAIKLSGLIDPDILERASTTICRIRPLSKSSEVVIDGLPAPFPGVPQESDGMVIDPAESRLASLPSVGGAFEPLGILAADPGVSDSDLEALHGLWTKMRTLSGRAADLGVKLMIDAELAPTQPALDAFTLLLSMEFNKPVAGKSFNGPVIFGTYQSYLRRAPYLLDAAIRHSEDNGYALGIKLVRGAYFVREREKWRVEGRAGADPIWPDKPATDKAYNDSVQKITSTLARQLDGHHPELALSAVFATHNPESVELVLASMEKDGLTVRGPSSKLRLRDGLNSRVFIAQLYGMRDDITDRVAEAFEPGPPIALKYIAYGKLQEVLPFLARRAIENKSVMAGEGGAAVEKKRVSDELWRRFGWKSAPTQSAPPAQVAAAA</sequence>
<evidence type="ECO:0000256" key="3">
    <source>
        <dbReference type="ARBA" id="ARBA00023002"/>
    </source>
</evidence>
<comment type="similarity">
    <text evidence="1 5">Belongs to the proline oxidase family.</text>
</comment>
<dbReference type="GO" id="GO:0071949">
    <property type="term" value="F:FAD binding"/>
    <property type="evidence" value="ECO:0007669"/>
    <property type="project" value="TreeGrafter"/>
</dbReference>
<comment type="function">
    <text evidence="5">Converts proline to delta-1-pyrroline-5-carboxylate.</text>
</comment>
<accession>A0A427XIA7</accession>
<protein>
    <recommendedName>
        <fullName evidence="2 5">Proline dehydrogenase</fullName>
        <ecNumber evidence="2 5">1.5.5.2</ecNumber>
    </recommendedName>
</protein>
<dbReference type="Pfam" id="PF01619">
    <property type="entry name" value="Pro_dh"/>
    <property type="match status" value="1"/>
</dbReference>
<feature type="domain" description="Proline dehydrogenase" evidence="6">
    <location>
        <begin position="140"/>
        <end position="543"/>
    </location>
</feature>
<proteinExistence type="inferred from homology"/>
<evidence type="ECO:0000256" key="2">
    <source>
        <dbReference type="ARBA" id="ARBA00012695"/>
    </source>
</evidence>